<dbReference type="SMART" id="SM00448">
    <property type="entry name" value="REC"/>
    <property type="match status" value="1"/>
</dbReference>
<dbReference type="HOGENOM" id="CLU_000445_69_8_0"/>
<evidence type="ECO:0000259" key="4">
    <source>
        <dbReference type="PROSITE" id="PS50110"/>
    </source>
</evidence>
<dbReference type="SUPFAM" id="SSF52172">
    <property type="entry name" value="CheY-like"/>
    <property type="match status" value="1"/>
</dbReference>
<protein>
    <submittedName>
        <fullName evidence="5">Response regulator receiver protein</fullName>
    </submittedName>
</protein>
<dbReference type="RefSeq" id="WP_013579722.1">
    <property type="nucleotide sequence ID" value="NC_015064.1"/>
</dbReference>
<accession>E8WVF1</accession>
<dbReference type="Gene3D" id="3.40.50.2300">
    <property type="match status" value="1"/>
</dbReference>
<keyword evidence="6" id="KW-1185">Reference proteome</keyword>
<dbReference type="InterPro" id="IPR011006">
    <property type="entry name" value="CheY-like_superfamily"/>
</dbReference>
<keyword evidence="2" id="KW-0902">Two-component regulatory system</keyword>
<dbReference type="PANTHER" id="PTHR44591:SF14">
    <property type="entry name" value="PROTEIN PILG"/>
    <property type="match status" value="1"/>
</dbReference>
<dbReference type="InterPro" id="IPR001789">
    <property type="entry name" value="Sig_transdc_resp-reg_receiver"/>
</dbReference>
<gene>
    <name evidence="5" type="ordered locus">AciX9_1339</name>
</gene>
<name>E8WVF1_GRATM</name>
<dbReference type="eggNOG" id="COG0745">
    <property type="taxonomic scope" value="Bacteria"/>
</dbReference>
<dbReference type="Proteomes" id="UP000000343">
    <property type="component" value="Chromosome"/>
</dbReference>
<evidence type="ECO:0000313" key="6">
    <source>
        <dbReference type="Proteomes" id="UP000000343"/>
    </source>
</evidence>
<dbReference type="AlphaFoldDB" id="E8WVF1"/>
<keyword evidence="1 3" id="KW-0597">Phosphoprotein</keyword>
<dbReference type="PANTHER" id="PTHR44591">
    <property type="entry name" value="STRESS RESPONSE REGULATOR PROTEIN 1"/>
    <property type="match status" value="1"/>
</dbReference>
<reference evidence="6" key="1">
    <citation type="submission" date="2011-01" db="EMBL/GenBank/DDBJ databases">
        <title>Complete sequence of chromosome of Acidobacterium sp. MP5ACTX9.</title>
        <authorList>
            <consortium name="US DOE Joint Genome Institute"/>
            <person name="Lucas S."/>
            <person name="Copeland A."/>
            <person name="Lapidus A."/>
            <person name="Cheng J.-F."/>
            <person name="Goodwin L."/>
            <person name="Pitluck S."/>
            <person name="Teshima H."/>
            <person name="Detter J.C."/>
            <person name="Han C."/>
            <person name="Tapia R."/>
            <person name="Land M."/>
            <person name="Hauser L."/>
            <person name="Kyrpides N."/>
            <person name="Ivanova N."/>
            <person name="Ovchinnikova G."/>
            <person name="Pagani I."/>
            <person name="Rawat S.R."/>
            <person name="Mannisto M."/>
            <person name="Haggblom M.M."/>
            <person name="Woyke T."/>
        </authorList>
    </citation>
    <scope>NUCLEOTIDE SEQUENCE [LARGE SCALE GENOMIC DNA]</scope>
    <source>
        <strain evidence="6">MP5ACTX9</strain>
    </source>
</reference>
<organism evidence="6">
    <name type="scientific">Granulicella tundricola (strain ATCC BAA-1859 / DSM 23138 / MP5ACTX9)</name>
    <dbReference type="NCBI Taxonomy" id="1198114"/>
    <lineage>
        <taxon>Bacteria</taxon>
        <taxon>Pseudomonadati</taxon>
        <taxon>Acidobacteriota</taxon>
        <taxon>Terriglobia</taxon>
        <taxon>Terriglobales</taxon>
        <taxon>Acidobacteriaceae</taxon>
        <taxon>Granulicella</taxon>
    </lineage>
</organism>
<evidence type="ECO:0000256" key="2">
    <source>
        <dbReference type="ARBA" id="ARBA00023012"/>
    </source>
</evidence>
<sequence length="129" mass="13853">MSDSATAVTSKPKVLVADDEQVIANTLAIILNQAGFEARAVYSGEKAIESLDTFEPDMLISDVIMTGMTGIEAAIATRAKRPNCKILLFSGQAATADLLEKARAQGHEFEILAKPVHPTDLLAKLRRQS</sequence>
<feature type="modified residue" description="4-aspartylphosphate" evidence="3">
    <location>
        <position position="62"/>
    </location>
</feature>
<proteinExistence type="predicted"/>
<feature type="domain" description="Response regulatory" evidence="4">
    <location>
        <begin position="13"/>
        <end position="129"/>
    </location>
</feature>
<dbReference type="PROSITE" id="PS50110">
    <property type="entry name" value="RESPONSE_REGULATORY"/>
    <property type="match status" value="1"/>
</dbReference>
<evidence type="ECO:0000256" key="3">
    <source>
        <dbReference type="PROSITE-ProRule" id="PRU00169"/>
    </source>
</evidence>
<evidence type="ECO:0000256" key="1">
    <source>
        <dbReference type="ARBA" id="ARBA00022553"/>
    </source>
</evidence>
<dbReference type="STRING" id="1198114.AciX9_1339"/>
<dbReference type="PaxDb" id="1198114-AciX9_1339"/>
<dbReference type="GO" id="GO:0000160">
    <property type="term" value="P:phosphorelay signal transduction system"/>
    <property type="evidence" value="ECO:0007669"/>
    <property type="project" value="UniProtKB-KW"/>
</dbReference>
<evidence type="ECO:0000313" key="5">
    <source>
        <dbReference type="EMBL" id="ADW68399.1"/>
    </source>
</evidence>
<dbReference type="InterPro" id="IPR050595">
    <property type="entry name" value="Bact_response_regulator"/>
</dbReference>
<dbReference type="KEGG" id="acm:AciX9_1339"/>
<dbReference type="Pfam" id="PF00072">
    <property type="entry name" value="Response_reg"/>
    <property type="match status" value="1"/>
</dbReference>
<dbReference type="EMBL" id="CP002480">
    <property type="protein sequence ID" value="ADW68399.1"/>
    <property type="molecule type" value="Genomic_DNA"/>
</dbReference>
<dbReference type="OrthoDB" id="119092at2"/>